<comment type="caution">
    <text evidence="1">The sequence shown here is derived from an EMBL/GenBank/DDBJ whole genome shotgun (WGS) entry which is preliminary data.</text>
</comment>
<organism evidence="1 2">
    <name type="scientific">Lindgomyces ingoldianus</name>
    <dbReference type="NCBI Taxonomy" id="673940"/>
    <lineage>
        <taxon>Eukaryota</taxon>
        <taxon>Fungi</taxon>
        <taxon>Dikarya</taxon>
        <taxon>Ascomycota</taxon>
        <taxon>Pezizomycotina</taxon>
        <taxon>Dothideomycetes</taxon>
        <taxon>Pleosporomycetidae</taxon>
        <taxon>Pleosporales</taxon>
        <taxon>Lindgomycetaceae</taxon>
        <taxon>Lindgomyces</taxon>
    </lineage>
</organism>
<reference evidence="1" key="1">
    <citation type="journal article" date="2020" name="Stud. Mycol.">
        <title>101 Dothideomycetes genomes: a test case for predicting lifestyles and emergence of pathogens.</title>
        <authorList>
            <person name="Haridas S."/>
            <person name="Albert R."/>
            <person name="Binder M."/>
            <person name="Bloem J."/>
            <person name="Labutti K."/>
            <person name="Salamov A."/>
            <person name="Andreopoulos B."/>
            <person name="Baker S."/>
            <person name="Barry K."/>
            <person name="Bills G."/>
            <person name="Bluhm B."/>
            <person name="Cannon C."/>
            <person name="Castanera R."/>
            <person name="Culley D."/>
            <person name="Daum C."/>
            <person name="Ezra D."/>
            <person name="Gonzalez J."/>
            <person name="Henrissat B."/>
            <person name="Kuo A."/>
            <person name="Liang C."/>
            <person name="Lipzen A."/>
            <person name="Lutzoni F."/>
            <person name="Magnuson J."/>
            <person name="Mondo S."/>
            <person name="Nolan M."/>
            <person name="Ohm R."/>
            <person name="Pangilinan J."/>
            <person name="Park H.-J."/>
            <person name="Ramirez L."/>
            <person name="Alfaro M."/>
            <person name="Sun H."/>
            <person name="Tritt A."/>
            <person name="Yoshinaga Y."/>
            <person name="Zwiers L.-H."/>
            <person name="Turgeon B."/>
            <person name="Goodwin S."/>
            <person name="Spatafora J."/>
            <person name="Crous P."/>
            <person name="Grigoriev I."/>
        </authorList>
    </citation>
    <scope>NUCLEOTIDE SEQUENCE</scope>
    <source>
        <strain evidence="1">ATCC 200398</strain>
    </source>
</reference>
<dbReference type="EMBL" id="MU003500">
    <property type="protein sequence ID" value="KAF2473292.1"/>
    <property type="molecule type" value="Genomic_DNA"/>
</dbReference>
<sequence>MNRNNGRPTFSQGQRKSGSTKDFGRLTPEKAILGTYEIAPSQKSNGRSRRSEGRGINSGDHASQVRRGQLQSLKQILPAGALHGWGNDDVPSELRNEPWKFNTFDDLQERLENNLVLGRAWIWIGKKCPKHDMSEQEGKVEIQKAIQRMDESLTKFYETIFFYHMKYPISFTIYHDNLRWSLTPYFLLEEITRTSIDFGLEPFRGYPAYLLHCVKSCLSYEWLLDPRLPTHMVPHILHSTLLTTSIMDALNISCILPNYKFNNMAPNKP</sequence>
<protein>
    <submittedName>
        <fullName evidence="1">Uncharacterized protein</fullName>
    </submittedName>
</protein>
<evidence type="ECO:0000313" key="2">
    <source>
        <dbReference type="Proteomes" id="UP000799755"/>
    </source>
</evidence>
<keyword evidence="2" id="KW-1185">Reference proteome</keyword>
<proteinExistence type="predicted"/>
<dbReference type="Proteomes" id="UP000799755">
    <property type="component" value="Unassembled WGS sequence"/>
</dbReference>
<evidence type="ECO:0000313" key="1">
    <source>
        <dbReference type="EMBL" id="KAF2473292.1"/>
    </source>
</evidence>
<accession>A0ACB6R451</accession>
<gene>
    <name evidence="1" type="ORF">BDR25DRAFT_352716</name>
</gene>
<name>A0ACB6R451_9PLEO</name>